<sequence length="44" mass="4777">MGIDILIAMSGDELLTSSTIFGGLGLHTFKRRTSKQVTMEESTC</sequence>
<name>A0A3Q7EV25_SOLLC</name>
<dbReference type="AlphaFoldDB" id="A0A3Q7EV25"/>
<evidence type="ECO:0000313" key="2">
    <source>
        <dbReference type="Proteomes" id="UP000004994"/>
    </source>
</evidence>
<dbReference type="PaxDb" id="4081-Solyc02g005140.2.1"/>
<dbReference type="Proteomes" id="UP000004994">
    <property type="component" value="Chromosome 2"/>
</dbReference>
<accession>A0A3Q7EV25</accession>
<evidence type="ECO:0000313" key="1">
    <source>
        <dbReference type="EnsemblPlants" id="Solyc02g005140.3.1"/>
    </source>
</evidence>
<dbReference type="Gramene" id="Solyc02g005140.3.1">
    <property type="protein sequence ID" value="Solyc02g005140.3.1"/>
    <property type="gene ID" value="Solyc02g005140.3"/>
</dbReference>
<reference evidence="1" key="1">
    <citation type="journal article" date="2012" name="Nature">
        <title>The tomato genome sequence provides insights into fleshy fruit evolution.</title>
        <authorList>
            <consortium name="Tomato Genome Consortium"/>
        </authorList>
    </citation>
    <scope>NUCLEOTIDE SEQUENCE [LARGE SCALE GENOMIC DNA]</scope>
    <source>
        <strain evidence="1">cv. Heinz 1706</strain>
    </source>
</reference>
<reference evidence="1" key="2">
    <citation type="submission" date="2019-01" db="UniProtKB">
        <authorList>
            <consortium name="EnsemblPlants"/>
        </authorList>
    </citation>
    <scope>IDENTIFICATION</scope>
    <source>
        <strain evidence="1">cv. Heinz 1706</strain>
    </source>
</reference>
<proteinExistence type="predicted"/>
<dbReference type="InParanoid" id="A0A3Q7EV25"/>
<keyword evidence="2" id="KW-1185">Reference proteome</keyword>
<organism evidence="1">
    <name type="scientific">Solanum lycopersicum</name>
    <name type="common">Tomato</name>
    <name type="synonym">Lycopersicon esculentum</name>
    <dbReference type="NCBI Taxonomy" id="4081"/>
    <lineage>
        <taxon>Eukaryota</taxon>
        <taxon>Viridiplantae</taxon>
        <taxon>Streptophyta</taxon>
        <taxon>Embryophyta</taxon>
        <taxon>Tracheophyta</taxon>
        <taxon>Spermatophyta</taxon>
        <taxon>Magnoliopsida</taxon>
        <taxon>eudicotyledons</taxon>
        <taxon>Gunneridae</taxon>
        <taxon>Pentapetalae</taxon>
        <taxon>asterids</taxon>
        <taxon>lamiids</taxon>
        <taxon>Solanales</taxon>
        <taxon>Solanaceae</taxon>
        <taxon>Solanoideae</taxon>
        <taxon>Solaneae</taxon>
        <taxon>Solanum</taxon>
        <taxon>Solanum subgen. Lycopersicon</taxon>
    </lineage>
</organism>
<protein>
    <submittedName>
        <fullName evidence="1">Uncharacterized protein</fullName>
    </submittedName>
</protein>
<dbReference type="EnsemblPlants" id="Solyc02g005140.3.1">
    <property type="protein sequence ID" value="Solyc02g005140.3.1"/>
    <property type="gene ID" value="Solyc02g005140.3"/>
</dbReference>